<proteinExistence type="predicted"/>
<keyword evidence="1" id="KW-0472">Membrane</keyword>
<name>A0ABR9DH75_9GAMM</name>
<evidence type="ECO:0008006" key="4">
    <source>
        <dbReference type="Google" id="ProtNLM"/>
    </source>
</evidence>
<evidence type="ECO:0000313" key="3">
    <source>
        <dbReference type="Proteomes" id="UP000641152"/>
    </source>
</evidence>
<keyword evidence="1" id="KW-0812">Transmembrane</keyword>
<dbReference type="Proteomes" id="UP000641152">
    <property type="component" value="Unassembled WGS sequence"/>
</dbReference>
<comment type="caution">
    <text evidence="2">The sequence shown here is derived from an EMBL/GenBank/DDBJ whole genome shotgun (WGS) entry which is preliminary data.</text>
</comment>
<feature type="transmembrane region" description="Helical" evidence="1">
    <location>
        <begin position="336"/>
        <end position="357"/>
    </location>
</feature>
<organism evidence="2 3">
    <name type="scientific">Methylomonas fluvii</name>
    <dbReference type="NCBI Taxonomy" id="1854564"/>
    <lineage>
        <taxon>Bacteria</taxon>
        <taxon>Pseudomonadati</taxon>
        <taxon>Pseudomonadota</taxon>
        <taxon>Gammaproteobacteria</taxon>
        <taxon>Methylococcales</taxon>
        <taxon>Methylococcaceae</taxon>
        <taxon>Methylomonas</taxon>
    </lineage>
</organism>
<protein>
    <recommendedName>
        <fullName evidence="4">Lipopolysaccharide biosynthesis protein</fullName>
    </recommendedName>
</protein>
<reference evidence="2 3" key="1">
    <citation type="submission" date="2020-09" db="EMBL/GenBank/DDBJ databases">
        <title>Methylomonas albis sp. nov. and Methylomonas fluvii sp. nov.: Two cold-adapted methanotrophs from the River Elbe and an amended description of Methylovulum psychrotolerans strain Eb1.</title>
        <authorList>
            <person name="Bussmann I.K."/>
            <person name="Klings K.-W."/>
            <person name="Warnstedt J."/>
            <person name="Hoppert M."/>
            <person name="Saborowski A."/>
            <person name="Horn F."/>
            <person name="Liebner S."/>
        </authorList>
    </citation>
    <scope>NUCLEOTIDE SEQUENCE [LARGE SCALE GENOMIC DNA]</scope>
    <source>
        <strain evidence="2 3">EbB</strain>
    </source>
</reference>
<evidence type="ECO:0000256" key="1">
    <source>
        <dbReference type="SAM" id="Phobius"/>
    </source>
</evidence>
<keyword evidence="1" id="KW-1133">Transmembrane helix</keyword>
<evidence type="ECO:0000313" key="2">
    <source>
        <dbReference type="EMBL" id="MBD9362459.1"/>
    </source>
</evidence>
<keyword evidence="3" id="KW-1185">Reference proteome</keyword>
<dbReference type="RefSeq" id="WP_192395234.1">
    <property type="nucleotide sequence ID" value="NZ_CAJHIU010000003.1"/>
</dbReference>
<dbReference type="EMBL" id="JACXST010000003">
    <property type="protein sequence ID" value="MBD9362459.1"/>
    <property type="molecule type" value="Genomic_DNA"/>
</dbReference>
<sequence length="371" mass="42283">MKIWTFYRGFARLLFPAALLTALAAAAWVSFRPVYAVTAILDAPQLSLNEWRTFSPLLADKALVQASLSAMTSLEDRERQTLEKNFLTPAFWESRIQYKTALRRDDIKETPNADPKKSDTLGLEISITASDEKAAAQRFEAMANHIRQTMIHHRLTNYLQEQRQTMARKRDETAIELIRQQFAVDLSEQRIADMQKLLKTYPELRRMDTTTVVSVESGGGKYLSPLAQIVALEATISEANASMRAVRRQQEEMALRGRFLAEIGTPPPLTGKDLAAWLNERKKTLFASTDQQSQITQEVSHDLDLHLLDPLLYTDLWQFKTLPTSFRTPILLRRPVPVAVITFLAVWLLLPPVVLTFRAIRRRITPHFPAT</sequence>
<accession>A0ABR9DH75</accession>
<gene>
    <name evidence="2" type="ORF">EBB_18480</name>
</gene>